<accession>A0A5B7HD23</accession>
<reference evidence="1 2" key="1">
    <citation type="submission" date="2019-05" db="EMBL/GenBank/DDBJ databases">
        <title>Another draft genome of Portunus trituberculatus and its Hox gene families provides insights of decapod evolution.</title>
        <authorList>
            <person name="Jeong J.-H."/>
            <person name="Song I."/>
            <person name="Kim S."/>
            <person name="Choi T."/>
            <person name="Kim D."/>
            <person name="Ryu S."/>
            <person name="Kim W."/>
        </authorList>
    </citation>
    <scope>NUCLEOTIDE SEQUENCE [LARGE SCALE GENOMIC DNA]</scope>
    <source>
        <tissue evidence="1">Muscle</tissue>
    </source>
</reference>
<dbReference type="AlphaFoldDB" id="A0A5B7HD23"/>
<sequence length="142" mass="16149">MEPRSLGPIGYFFFTRNPNAHLLTSHQPHTILTNLSPVSQYLSLSHQYFSPASHYPHRPLTSISASHINLCHHYLCILHQHLSPVPHQPLTNISHQHPSISPQYVSPVFQYLTSFSPVSPVCLTSLPTFTFKPRRCWKTVSS</sequence>
<proteinExistence type="predicted"/>
<evidence type="ECO:0000313" key="2">
    <source>
        <dbReference type="Proteomes" id="UP000324222"/>
    </source>
</evidence>
<gene>
    <name evidence="1" type="ORF">E2C01_063195</name>
</gene>
<name>A0A5B7HD23_PORTR</name>
<dbReference type="EMBL" id="VSRR010028711">
    <property type="protein sequence ID" value="MPC68982.1"/>
    <property type="molecule type" value="Genomic_DNA"/>
</dbReference>
<dbReference type="Proteomes" id="UP000324222">
    <property type="component" value="Unassembled WGS sequence"/>
</dbReference>
<keyword evidence="2" id="KW-1185">Reference proteome</keyword>
<organism evidence="1 2">
    <name type="scientific">Portunus trituberculatus</name>
    <name type="common">Swimming crab</name>
    <name type="synonym">Neptunus trituberculatus</name>
    <dbReference type="NCBI Taxonomy" id="210409"/>
    <lineage>
        <taxon>Eukaryota</taxon>
        <taxon>Metazoa</taxon>
        <taxon>Ecdysozoa</taxon>
        <taxon>Arthropoda</taxon>
        <taxon>Crustacea</taxon>
        <taxon>Multicrustacea</taxon>
        <taxon>Malacostraca</taxon>
        <taxon>Eumalacostraca</taxon>
        <taxon>Eucarida</taxon>
        <taxon>Decapoda</taxon>
        <taxon>Pleocyemata</taxon>
        <taxon>Brachyura</taxon>
        <taxon>Eubrachyura</taxon>
        <taxon>Portunoidea</taxon>
        <taxon>Portunidae</taxon>
        <taxon>Portuninae</taxon>
        <taxon>Portunus</taxon>
    </lineage>
</organism>
<protein>
    <submittedName>
        <fullName evidence="1">Uncharacterized protein</fullName>
    </submittedName>
</protein>
<evidence type="ECO:0000313" key="1">
    <source>
        <dbReference type="EMBL" id="MPC68982.1"/>
    </source>
</evidence>
<comment type="caution">
    <text evidence="1">The sequence shown here is derived from an EMBL/GenBank/DDBJ whole genome shotgun (WGS) entry which is preliminary data.</text>
</comment>